<dbReference type="OrthoDB" id="1001388at2759"/>
<evidence type="ECO:0000313" key="4">
    <source>
        <dbReference type="Proteomes" id="UP001153076"/>
    </source>
</evidence>
<protein>
    <recommendedName>
        <fullName evidence="2">CCHC-type domain-containing protein</fullName>
    </recommendedName>
</protein>
<sequence length="765" mass="87386">MGRGSGRKKIMKRPSSAARDGCDTAMAFIMDFLVEDAITQINGFEFGGGVEPINAYSVPPLKQTVEFAKVLGCQLGIFLNCDEANLYCGVDKSVNFQPPDFCYGCGKLGHVLKGCDAVGDTDSDVSTLQYGEWLRASPVKSKKNNMDSQKQEERKLFQAFQKYRETAKAQLQLKFDDSGTQTRSYGLFASRREDMMADEIRAVRVGNGVFKWKKHDTMGEKKVLTGRGMEYYGLYVDARGRDLKPHSTLSWLLGGNLNEILYHHEKSGGPPKPDYVLKKFQQTLAECELIDLDYAGSDYTWWNRRDGRATVEERLDRFCDHLPVTIDTQWVQRGQGRVKRRRFEMMWVNDDRCETVVKDSWASYASSNAVENCITKVDRCLSSLQRWNWSEFDDVYKAISHCKERLKQAVWVQEHAQIMDELREWRRREEVLWWQRSQVDFLRFGDRNAGWFYNKANVRKATNNIFELKGDDGILVGDLIDSEHGTWREDMVKAVFLPVDATVILSFPLSIHLPPDRVVWHYSSFGELTVRSAYHFIQTRKRAKKVRCSGVGDKSSWKAIWGLDVPPRIKLVWRKATNFLHDYQRSRDREKNSSAQKITGWRHPDVGFCKLNFDVAKLGDLGYGWGVVVRDSEGDILLSAVSQGMGFLGPKLEEARACIFAIWTAQQHGLRHVILEGDCLSLISKLNKKQRLAADIGLLVDDILNLCHNFNFCAFNFVRRDGNKVAHALAHLKPYVSGSRVWLQDGPDCVFDLALDDLCSCLEVT</sequence>
<dbReference type="EMBL" id="JAKOGI010000496">
    <property type="protein sequence ID" value="KAJ8434163.1"/>
    <property type="molecule type" value="Genomic_DNA"/>
</dbReference>
<accession>A0A9Q1K0D6</accession>
<evidence type="ECO:0000259" key="2">
    <source>
        <dbReference type="PROSITE" id="PS50158"/>
    </source>
</evidence>
<dbReference type="GO" id="GO:0003676">
    <property type="term" value="F:nucleic acid binding"/>
    <property type="evidence" value="ECO:0007669"/>
    <property type="project" value="InterPro"/>
</dbReference>
<dbReference type="PANTHER" id="PTHR47074:SF21">
    <property type="entry name" value="RNASE H TYPE-1 DOMAIN-CONTAINING PROTEIN"/>
    <property type="match status" value="1"/>
</dbReference>
<dbReference type="InterPro" id="IPR044730">
    <property type="entry name" value="RNase_H-like_dom_plant"/>
</dbReference>
<gene>
    <name evidence="3" type="ORF">Cgig2_009730</name>
</gene>
<dbReference type="InterPro" id="IPR001878">
    <property type="entry name" value="Znf_CCHC"/>
</dbReference>
<keyword evidence="4" id="KW-1185">Reference proteome</keyword>
<dbReference type="PROSITE" id="PS50158">
    <property type="entry name" value="ZF_CCHC"/>
    <property type="match status" value="1"/>
</dbReference>
<dbReference type="AlphaFoldDB" id="A0A9Q1K0D6"/>
<dbReference type="Gene3D" id="3.30.420.10">
    <property type="entry name" value="Ribonuclease H-like superfamily/Ribonuclease H"/>
    <property type="match status" value="1"/>
</dbReference>
<reference evidence="3" key="1">
    <citation type="submission" date="2022-04" db="EMBL/GenBank/DDBJ databases">
        <title>Carnegiea gigantea Genome sequencing and assembly v2.</title>
        <authorList>
            <person name="Copetti D."/>
            <person name="Sanderson M.J."/>
            <person name="Burquez A."/>
            <person name="Wojciechowski M.F."/>
        </authorList>
    </citation>
    <scope>NUCLEOTIDE SEQUENCE</scope>
    <source>
        <strain evidence="3">SGP5-SGP5p</strain>
        <tissue evidence="3">Aerial part</tissue>
    </source>
</reference>
<dbReference type="Pfam" id="PF13456">
    <property type="entry name" value="RVT_3"/>
    <property type="match status" value="1"/>
</dbReference>
<dbReference type="GO" id="GO:0008270">
    <property type="term" value="F:zinc ion binding"/>
    <property type="evidence" value="ECO:0007669"/>
    <property type="project" value="UniProtKB-KW"/>
</dbReference>
<keyword evidence="1" id="KW-0479">Metal-binding</keyword>
<proteinExistence type="predicted"/>
<comment type="caution">
    <text evidence="3">The sequence shown here is derived from an EMBL/GenBank/DDBJ whole genome shotgun (WGS) entry which is preliminary data.</text>
</comment>
<dbReference type="InterPro" id="IPR036397">
    <property type="entry name" value="RNaseH_sf"/>
</dbReference>
<feature type="domain" description="CCHC-type" evidence="2">
    <location>
        <begin position="102"/>
        <end position="115"/>
    </location>
</feature>
<dbReference type="GO" id="GO:0004523">
    <property type="term" value="F:RNA-DNA hybrid ribonuclease activity"/>
    <property type="evidence" value="ECO:0007669"/>
    <property type="project" value="InterPro"/>
</dbReference>
<evidence type="ECO:0000256" key="1">
    <source>
        <dbReference type="PROSITE-ProRule" id="PRU00047"/>
    </source>
</evidence>
<dbReference type="InterPro" id="IPR052929">
    <property type="entry name" value="RNase_H-like_EbsB-rel"/>
</dbReference>
<organism evidence="3 4">
    <name type="scientific">Carnegiea gigantea</name>
    <dbReference type="NCBI Taxonomy" id="171969"/>
    <lineage>
        <taxon>Eukaryota</taxon>
        <taxon>Viridiplantae</taxon>
        <taxon>Streptophyta</taxon>
        <taxon>Embryophyta</taxon>
        <taxon>Tracheophyta</taxon>
        <taxon>Spermatophyta</taxon>
        <taxon>Magnoliopsida</taxon>
        <taxon>eudicotyledons</taxon>
        <taxon>Gunneridae</taxon>
        <taxon>Pentapetalae</taxon>
        <taxon>Caryophyllales</taxon>
        <taxon>Cactineae</taxon>
        <taxon>Cactaceae</taxon>
        <taxon>Cactoideae</taxon>
        <taxon>Echinocereeae</taxon>
        <taxon>Carnegiea</taxon>
    </lineage>
</organism>
<dbReference type="Proteomes" id="UP001153076">
    <property type="component" value="Unassembled WGS sequence"/>
</dbReference>
<keyword evidence="1" id="KW-0862">Zinc</keyword>
<evidence type="ECO:0000313" key="3">
    <source>
        <dbReference type="EMBL" id="KAJ8434163.1"/>
    </source>
</evidence>
<name>A0A9Q1K0D6_9CARY</name>
<dbReference type="PANTHER" id="PTHR47074">
    <property type="entry name" value="BNAC02G40300D PROTEIN"/>
    <property type="match status" value="1"/>
</dbReference>
<keyword evidence="1" id="KW-0863">Zinc-finger</keyword>
<dbReference type="CDD" id="cd06222">
    <property type="entry name" value="RNase_H_like"/>
    <property type="match status" value="1"/>
</dbReference>
<dbReference type="InterPro" id="IPR002156">
    <property type="entry name" value="RNaseH_domain"/>
</dbReference>